<dbReference type="AlphaFoldDB" id="A0A841GZH1"/>
<reference evidence="2 3" key="1">
    <citation type="submission" date="2020-08" db="EMBL/GenBank/DDBJ databases">
        <title>Genomic Encyclopedia of Type Strains, Phase IV (KMG-IV): sequencing the most valuable type-strain genomes for metagenomic binning, comparative biology and taxonomic classification.</title>
        <authorList>
            <person name="Goeker M."/>
        </authorList>
    </citation>
    <scope>NUCLEOTIDE SEQUENCE [LARGE SCALE GENOMIC DNA]</scope>
    <source>
        <strain evidence="2 3">DSM 29007</strain>
    </source>
</reference>
<evidence type="ECO:0000256" key="1">
    <source>
        <dbReference type="SAM" id="SignalP"/>
    </source>
</evidence>
<sequence length="760" mass="82435">MNIRILMGAALLALASPALCAAQRDTIRIGQPRDTTRAPVRRDSLRIAVPANVPPPSDTRPWVPAPEGDTLTVAVADSVFDSEATHALVNRVIQSGSTVPAGLDDYLADMRSAIYLSIRSDTAQGGEIPVTVDELAGEVRWARTGAVEQTIQGHRIRLLAPTPYTVGSMLEAPWIVPHLYGNTIDIFSLAATPANRSRVARAVHPFSYRGIDFYRYTAGDTVRVTTREGRLSLVPVTVRPRPGKLEEANDLRLVAGTFYVDVDRAAIARARFGFVERGSVLSLTETGVFFELESGLVGGRYWLPYRQRREIQVSSPLLGGAAAIRLVTMLSDFQLNQGWTPERAGSRLAWRLEDGAFAGWRGVGDETDVTDIADFADLRAVVRPPGSTRGVQIVPRYRQSDHLFRYNRVEGAFVGLGARIQPADPDRRDWDVYAHAGYAFAEGTPRGEVVASWHPDAASREPGPRYSATLGAYRRLRDMTSFRPPVEFELGYTLSAALGGYDVRDYYDAAGAELFGTRRSGNWLARLGGRVERHDSVTRNTESFAFGTAGDFPTVAAAQPGTHAAAEATLRYARGSGAFGVSRGFIAQVTADQGLADFSITRATALLSARFPSRYLTVIGRVDAGTVLGTVPAQFLYRFGGIEGLRGYERNEFGGTSAALGRARLLFNLPPYTSEPLLRVGGFLVPPLRPALVVSGDAGWSGVNDRSARALERLGARETDGVRSSYGAGLSLFEDAVSVEYVWPGDGGTGKWYTGFVAYF</sequence>
<evidence type="ECO:0000313" key="2">
    <source>
        <dbReference type="EMBL" id="MBB6071152.1"/>
    </source>
</evidence>
<gene>
    <name evidence="2" type="ORF">HNQ61_002776</name>
</gene>
<name>A0A841GZH1_9BACT</name>
<protein>
    <recommendedName>
        <fullName evidence="4">Haemolysin activator HlyB C-terminal domain-containing protein</fullName>
    </recommendedName>
</protein>
<evidence type="ECO:0000313" key="3">
    <source>
        <dbReference type="Proteomes" id="UP000582837"/>
    </source>
</evidence>
<keyword evidence="1" id="KW-0732">Signal</keyword>
<proteinExistence type="predicted"/>
<feature type="signal peptide" evidence="1">
    <location>
        <begin position="1"/>
        <end position="21"/>
    </location>
</feature>
<evidence type="ECO:0008006" key="4">
    <source>
        <dbReference type="Google" id="ProtNLM"/>
    </source>
</evidence>
<dbReference type="RefSeq" id="WP_170033788.1">
    <property type="nucleotide sequence ID" value="NZ_JABDTL010000001.1"/>
</dbReference>
<dbReference type="EMBL" id="JACHIA010000007">
    <property type="protein sequence ID" value="MBB6071152.1"/>
    <property type="molecule type" value="Genomic_DNA"/>
</dbReference>
<organism evidence="2 3">
    <name type="scientific">Longimicrobium terrae</name>
    <dbReference type="NCBI Taxonomy" id="1639882"/>
    <lineage>
        <taxon>Bacteria</taxon>
        <taxon>Pseudomonadati</taxon>
        <taxon>Gemmatimonadota</taxon>
        <taxon>Longimicrobiia</taxon>
        <taxon>Longimicrobiales</taxon>
        <taxon>Longimicrobiaceae</taxon>
        <taxon>Longimicrobium</taxon>
    </lineage>
</organism>
<keyword evidence="3" id="KW-1185">Reference proteome</keyword>
<comment type="caution">
    <text evidence="2">The sequence shown here is derived from an EMBL/GenBank/DDBJ whole genome shotgun (WGS) entry which is preliminary data.</text>
</comment>
<accession>A0A841GZH1</accession>
<dbReference type="Proteomes" id="UP000582837">
    <property type="component" value="Unassembled WGS sequence"/>
</dbReference>
<dbReference type="Gene3D" id="2.40.160.50">
    <property type="entry name" value="membrane protein fhac: a member of the omp85/tpsb transporter family"/>
    <property type="match status" value="1"/>
</dbReference>
<feature type="chain" id="PRO_5032346150" description="Haemolysin activator HlyB C-terminal domain-containing protein" evidence="1">
    <location>
        <begin position="22"/>
        <end position="760"/>
    </location>
</feature>